<dbReference type="InterPro" id="IPR019546">
    <property type="entry name" value="TAT_signal_bac_arc"/>
</dbReference>
<dbReference type="InterPro" id="IPR036922">
    <property type="entry name" value="Rieske_2Fe-2S_sf"/>
</dbReference>
<dbReference type="Pfam" id="PF00355">
    <property type="entry name" value="Rieske"/>
    <property type="match status" value="1"/>
</dbReference>
<dbReference type="SUPFAM" id="SSF50022">
    <property type="entry name" value="ISP domain"/>
    <property type="match status" value="1"/>
</dbReference>
<dbReference type="GO" id="GO:0051537">
    <property type="term" value="F:2 iron, 2 sulfur cluster binding"/>
    <property type="evidence" value="ECO:0007669"/>
    <property type="project" value="UniProtKB-KW"/>
</dbReference>
<keyword evidence="3" id="KW-0408">Iron</keyword>
<dbReference type="PROSITE" id="PS51257">
    <property type="entry name" value="PROKAR_LIPOPROTEIN"/>
    <property type="match status" value="1"/>
</dbReference>
<keyword evidence="1" id="KW-0001">2Fe-2S</keyword>
<dbReference type="Gene3D" id="2.102.10.10">
    <property type="entry name" value="Rieske [2Fe-2S] iron-sulphur domain"/>
    <property type="match status" value="1"/>
</dbReference>
<reference evidence="6 7" key="1">
    <citation type="submission" date="2019-07" db="EMBL/GenBank/DDBJ databases">
        <authorList>
            <person name="Huq M.A."/>
        </authorList>
    </citation>
    <scope>NUCLEOTIDE SEQUENCE [LARGE SCALE GENOMIC DNA]</scope>
    <source>
        <strain evidence="6 7">MAH-19</strain>
    </source>
</reference>
<organism evidence="6 7">
    <name type="scientific">Mucilaginibacter corticis</name>
    <dbReference type="NCBI Taxonomy" id="2597670"/>
    <lineage>
        <taxon>Bacteria</taxon>
        <taxon>Pseudomonadati</taxon>
        <taxon>Bacteroidota</taxon>
        <taxon>Sphingobacteriia</taxon>
        <taxon>Sphingobacteriales</taxon>
        <taxon>Sphingobacteriaceae</taxon>
        <taxon>Mucilaginibacter</taxon>
    </lineage>
</organism>
<dbReference type="PROSITE" id="PS51296">
    <property type="entry name" value="RIESKE"/>
    <property type="match status" value="1"/>
</dbReference>
<proteinExistence type="predicted"/>
<evidence type="ECO:0000256" key="1">
    <source>
        <dbReference type="ARBA" id="ARBA00022714"/>
    </source>
</evidence>
<keyword evidence="2" id="KW-0479">Metal-binding</keyword>
<dbReference type="CDD" id="cd03467">
    <property type="entry name" value="Rieske"/>
    <property type="match status" value="1"/>
</dbReference>
<dbReference type="GO" id="GO:0046872">
    <property type="term" value="F:metal ion binding"/>
    <property type="evidence" value="ECO:0007669"/>
    <property type="project" value="UniProtKB-KW"/>
</dbReference>
<evidence type="ECO:0000313" key="6">
    <source>
        <dbReference type="EMBL" id="TSJ37232.1"/>
    </source>
</evidence>
<dbReference type="EMBL" id="VLPK01000005">
    <property type="protein sequence ID" value="TSJ37232.1"/>
    <property type="molecule type" value="Genomic_DNA"/>
</dbReference>
<keyword evidence="4" id="KW-0411">Iron-sulfur</keyword>
<dbReference type="AlphaFoldDB" id="A0A556MBI3"/>
<evidence type="ECO:0000256" key="3">
    <source>
        <dbReference type="ARBA" id="ARBA00023004"/>
    </source>
</evidence>
<dbReference type="InterPro" id="IPR017941">
    <property type="entry name" value="Rieske_2Fe-2S"/>
</dbReference>
<name>A0A556MBI3_9SPHI</name>
<feature type="domain" description="Rieske" evidence="5">
    <location>
        <begin position="72"/>
        <end position="134"/>
    </location>
</feature>
<evidence type="ECO:0000256" key="2">
    <source>
        <dbReference type="ARBA" id="ARBA00022723"/>
    </source>
</evidence>
<comment type="caution">
    <text evidence="6">The sequence shown here is derived from an EMBL/GenBank/DDBJ whole genome shotgun (WGS) entry which is preliminary data.</text>
</comment>
<evidence type="ECO:0000313" key="7">
    <source>
        <dbReference type="Proteomes" id="UP000318733"/>
    </source>
</evidence>
<gene>
    <name evidence="6" type="ORF">FO440_20935</name>
</gene>
<accession>A0A556MBI3</accession>
<dbReference type="NCBIfam" id="TIGR01409">
    <property type="entry name" value="TAT_signal_seq"/>
    <property type="match status" value="1"/>
</dbReference>
<keyword evidence="7" id="KW-1185">Reference proteome</keyword>
<evidence type="ECO:0000256" key="4">
    <source>
        <dbReference type="ARBA" id="ARBA00023014"/>
    </source>
</evidence>
<dbReference type="OrthoDB" id="165343at2"/>
<protein>
    <submittedName>
        <fullName evidence="6">Rieske (2Fe-2S) protein</fullName>
    </submittedName>
</protein>
<sequence>MDRRDFVKNSCTMCLALGTGMLASCGSAVPLYKTTIANNRISVPVSTFAQTDFQLISPEKFAYNIGLRKENDGTYTALLLRCTHHDNQLITTGNGYRCTLHGSQFNKEGQVTNGPAERSLKKYPTQVVDNQIIIQIT</sequence>
<dbReference type="Proteomes" id="UP000318733">
    <property type="component" value="Unassembled WGS sequence"/>
</dbReference>
<evidence type="ECO:0000259" key="5">
    <source>
        <dbReference type="PROSITE" id="PS51296"/>
    </source>
</evidence>
<dbReference type="RefSeq" id="WP_144250267.1">
    <property type="nucleotide sequence ID" value="NZ_VLPK01000005.1"/>
</dbReference>